<protein>
    <submittedName>
        <fullName evidence="1">Uncharacterized protein</fullName>
    </submittedName>
</protein>
<gene>
    <name evidence="1" type="ORF">FHR38_000194</name>
</gene>
<accession>A0A7W7WLT3</accession>
<name>A0A7W7WLT3_9ACTN</name>
<reference evidence="1 2" key="1">
    <citation type="submission" date="2020-08" db="EMBL/GenBank/DDBJ databases">
        <title>Sequencing the genomes of 1000 actinobacteria strains.</title>
        <authorList>
            <person name="Klenk H.-P."/>
        </authorList>
    </citation>
    <scope>NUCLEOTIDE SEQUENCE [LARGE SCALE GENOMIC DNA]</scope>
    <source>
        <strain evidence="1 2">DSM 45886</strain>
    </source>
</reference>
<dbReference type="EMBL" id="JACHJW010000001">
    <property type="protein sequence ID" value="MBB4956461.1"/>
    <property type="molecule type" value="Genomic_DNA"/>
</dbReference>
<proteinExistence type="predicted"/>
<organism evidence="1 2">
    <name type="scientific">Micromonospora polyrhachis</name>
    <dbReference type="NCBI Taxonomy" id="1282883"/>
    <lineage>
        <taxon>Bacteria</taxon>
        <taxon>Bacillati</taxon>
        <taxon>Actinomycetota</taxon>
        <taxon>Actinomycetes</taxon>
        <taxon>Micromonosporales</taxon>
        <taxon>Micromonosporaceae</taxon>
        <taxon>Micromonospora</taxon>
    </lineage>
</organism>
<evidence type="ECO:0000313" key="2">
    <source>
        <dbReference type="Proteomes" id="UP000578819"/>
    </source>
</evidence>
<dbReference type="Proteomes" id="UP000578819">
    <property type="component" value="Unassembled WGS sequence"/>
</dbReference>
<comment type="caution">
    <text evidence="1">The sequence shown here is derived from an EMBL/GenBank/DDBJ whole genome shotgun (WGS) entry which is preliminary data.</text>
</comment>
<dbReference type="AlphaFoldDB" id="A0A7W7WLT3"/>
<keyword evidence="2" id="KW-1185">Reference proteome</keyword>
<evidence type="ECO:0000313" key="1">
    <source>
        <dbReference type="EMBL" id="MBB4956461.1"/>
    </source>
</evidence>
<sequence>MGPARLAITTLGLPLRPAQRSMILEPDET</sequence>